<keyword evidence="1" id="KW-0812">Transmembrane</keyword>
<comment type="caution">
    <text evidence="2">The sequence shown here is derived from an EMBL/GenBank/DDBJ whole genome shotgun (WGS) entry which is preliminary data.</text>
</comment>
<dbReference type="AlphaFoldDB" id="A0A9X1DFX5"/>
<dbReference type="RefSeq" id="WP_214625408.1">
    <property type="nucleotide sequence ID" value="NZ_JAHGAW010000015.1"/>
</dbReference>
<feature type="transmembrane region" description="Helical" evidence="1">
    <location>
        <begin position="252"/>
        <end position="269"/>
    </location>
</feature>
<name>A0A9X1DFX5_9SPHN</name>
<feature type="transmembrane region" description="Helical" evidence="1">
    <location>
        <begin position="45"/>
        <end position="64"/>
    </location>
</feature>
<proteinExistence type="predicted"/>
<feature type="transmembrane region" description="Helical" evidence="1">
    <location>
        <begin position="216"/>
        <end position="240"/>
    </location>
</feature>
<evidence type="ECO:0000256" key="1">
    <source>
        <dbReference type="SAM" id="Phobius"/>
    </source>
</evidence>
<keyword evidence="2" id="KW-0489">Methyltransferase</keyword>
<feature type="transmembrane region" description="Helical" evidence="1">
    <location>
        <begin position="20"/>
        <end position="39"/>
    </location>
</feature>
<accession>A0A9X1DFX5</accession>
<gene>
    <name evidence="2" type="ORF">KK488_19570</name>
</gene>
<evidence type="ECO:0000313" key="3">
    <source>
        <dbReference type="Proteomes" id="UP001138757"/>
    </source>
</evidence>
<keyword evidence="1" id="KW-0472">Membrane</keyword>
<dbReference type="GO" id="GO:0008168">
    <property type="term" value="F:methyltransferase activity"/>
    <property type="evidence" value="ECO:0007669"/>
    <property type="project" value="UniProtKB-KW"/>
</dbReference>
<dbReference type="GO" id="GO:0032259">
    <property type="term" value="P:methylation"/>
    <property type="evidence" value="ECO:0007669"/>
    <property type="project" value="UniProtKB-KW"/>
</dbReference>
<feature type="transmembrane region" description="Helical" evidence="1">
    <location>
        <begin position="298"/>
        <end position="321"/>
    </location>
</feature>
<feature type="transmembrane region" description="Helical" evidence="1">
    <location>
        <begin position="186"/>
        <end position="204"/>
    </location>
</feature>
<protein>
    <submittedName>
        <fullName evidence="2">Protein-S-isoprenylcysteine methyltransferase</fullName>
    </submittedName>
</protein>
<dbReference type="Gene3D" id="1.20.120.1630">
    <property type="match status" value="1"/>
</dbReference>
<feature type="transmembrane region" description="Helical" evidence="1">
    <location>
        <begin position="121"/>
        <end position="143"/>
    </location>
</feature>
<evidence type="ECO:0000313" key="2">
    <source>
        <dbReference type="EMBL" id="MBT2189154.1"/>
    </source>
</evidence>
<keyword evidence="3" id="KW-1185">Reference proteome</keyword>
<dbReference type="Proteomes" id="UP001138757">
    <property type="component" value="Unassembled WGS sequence"/>
</dbReference>
<sequence>MSDQPFAPDTRPRSAVSHGVGLAGLAGLALWIVAARTYHMDGPNAGLAAVFACGIPMVLWSVFVDKVHGRASTGIDWANPRPLREVIDGAIVKLTGLWITWGAIALFYMVGGWYMQGDYRYAVSVLTYAAPAVVLLSVPYVLWLDRYLVDPRDGAYAFGQWVIGGASGKPAPGAIANHARAWAVKAFFLAFMLSIVPGNFAGMVDWQADDLWTNPVSLAGFLITLMFAVDVAFATVGYVLTMRPLDAHIRTANPLLAGWLSALMCYPPFAMMGPGGPLFYETDTRAWDYWFSGHPALLWVWGAALVFLTGAYAWATVAFGLRFSNLTHRGILTHGPYRISKHPAYLAKNSFWWLSTLPFLVTTGSVETAARNTIILGLVSGIYYWRARTEEAHLGTDPAYRAYAAWMNRHGPVPRMIALLSGKRPPAAATTMEPAE</sequence>
<feature type="transmembrane region" description="Helical" evidence="1">
    <location>
        <begin position="91"/>
        <end position="115"/>
    </location>
</feature>
<reference evidence="2" key="1">
    <citation type="submission" date="2021-05" db="EMBL/GenBank/DDBJ databases">
        <title>Genome of Sphingobium sp. strain.</title>
        <authorList>
            <person name="Fan R."/>
        </authorList>
    </citation>
    <scope>NUCLEOTIDE SEQUENCE</scope>
    <source>
        <strain evidence="2">H33</strain>
    </source>
</reference>
<dbReference type="EMBL" id="JAHGAW010000015">
    <property type="protein sequence ID" value="MBT2189154.1"/>
    <property type="molecule type" value="Genomic_DNA"/>
</dbReference>
<organism evidence="2 3">
    <name type="scientific">Sphingobium nicotianae</name>
    <dbReference type="NCBI Taxonomy" id="2782607"/>
    <lineage>
        <taxon>Bacteria</taxon>
        <taxon>Pseudomonadati</taxon>
        <taxon>Pseudomonadota</taxon>
        <taxon>Alphaproteobacteria</taxon>
        <taxon>Sphingomonadales</taxon>
        <taxon>Sphingomonadaceae</taxon>
        <taxon>Sphingobium</taxon>
    </lineage>
</organism>
<keyword evidence="1" id="KW-1133">Transmembrane helix</keyword>
<keyword evidence="2" id="KW-0808">Transferase</keyword>